<dbReference type="Pfam" id="PF22925">
    <property type="entry name" value="TS_C"/>
    <property type="match status" value="1"/>
</dbReference>
<dbReference type="SUPFAM" id="SSF49899">
    <property type="entry name" value="Concanavalin A-like lectins/glucanases"/>
    <property type="match status" value="1"/>
</dbReference>
<dbReference type="Gene3D" id="2.120.10.10">
    <property type="match status" value="1"/>
</dbReference>
<accession>K2MUY4</accession>
<comment type="caution">
    <text evidence="5">The sequence shown here is derived from an EMBL/GenBank/DDBJ whole genome shotgun (WGS) entry which is preliminary data.</text>
</comment>
<dbReference type="GO" id="GO:0004308">
    <property type="term" value="F:exo-alpha-sialidase activity"/>
    <property type="evidence" value="ECO:0007669"/>
    <property type="project" value="InterPro"/>
</dbReference>
<dbReference type="CDD" id="cd15482">
    <property type="entry name" value="Sialidase_non-viral"/>
    <property type="match status" value="1"/>
</dbReference>
<feature type="compositionally biased region" description="Basic and acidic residues" evidence="1">
    <location>
        <begin position="598"/>
        <end position="614"/>
    </location>
</feature>
<evidence type="ECO:0000256" key="2">
    <source>
        <dbReference type="SAM" id="Phobius"/>
    </source>
</evidence>
<feature type="region of interest" description="Disordered" evidence="1">
    <location>
        <begin position="323"/>
        <end position="346"/>
    </location>
</feature>
<dbReference type="InterPro" id="IPR036278">
    <property type="entry name" value="Sialidase_sf"/>
</dbReference>
<reference evidence="5 6" key="1">
    <citation type="journal article" date="2012" name="BMC Genomics">
        <title>Comparative genomic analysis of human infective Trypanosoma cruzi lineages with the bat-restricted subspecies T. cruzi marinkellei.</title>
        <authorList>
            <person name="Franzen O."/>
            <person name="Talavera-Lopez C."/>
            <person name="Ochaya S."/>
            <person name="Butler C.E."/>
            <person name="Messenger L.A."/>
            <person name="Lewis M.D."/>
            <person name="Llewellyn M.S."/>
            <person name="Marinkelle C.J."/>
            <person name="Tyler K.M."/>
            <person name="Miles M.A."/>
            <person name="Andersson B."/>
        </authorList>
    </citation>
    <scope>NUCLEOTIDE SEQUENCE [LARGE SCALE GENOMIC DNA]</scope>
    <source>
        <strain evidence="5 6">B7</strain>
    </source>
</reference>
<dbReference type="Pfam" id="PF11052">
    <property type="entry name" value="Tr-sialidase_C"/>
    <property type="match status" value="1"/>
</dbReference>
<evidence type="ECO:0000259" key="4">
    <source>
        <dbReference type="Pfam" id="PF22925"/>
    </source>
</evidence>
<gene>
    <name evidence="5" type="ORF">MOQ_006695</name>
</gene>
<name>K2MUY4_TRYCR</name>
<dbReference type="Gene3D" id="2.60.120.200">
    <property type="match status" value="1"/>
</dbReference>
<dbReference type="AlphaFoldDB" id="K2MUY4"/>
<protein>
    <submittedName>
        <fullName evidence="5">Trans-sialidase, putative</fullName>
    </submittedName>
</protein>
<dbReference type="InterPro" id="IPR008377">
    <property type="entry name" value="Sialidase_trypan"/>
</dbReference>
<dbReference type="InterPro" id="IPR013320">
    <property type="entry name" value="ConA-like_dom_sf"/>
</dbReference>
<evidence type="ECO:0000313" key="6">
    <source>
        <dbReference type="Proteomes" id="UP000007350"/>
    </source>
</evidence>
<feature type="compositionally biased region" description="Polar residues" evidence="1">
    <location>
        <begin position="653"/>
        <end position="664"/>
    </location>
</feature>
<keyword evidence="2" id="KW-1133">Transmembrane helix</keyword>
<proteinExistence type="predicted"/>
<dbReference type="Pfam" id="PF13859">
    <property type="entry name" value="BNR_3"/>
    <property type="match status" value="1"/>
</dbReference>
<evidence type="ECO:0000259" key="3">
    <source>
        <dbReference type="Pfam" id="PF13859"/>
    </source>
</evidence>
<evidence type="ECO:0000256" key="1">
    <source>
        <dbReference type="SAM" id="MobiDB-lite"/>
    </source>
</evidence>
<dbReference type="InterPro" id="IPR011040">
    <property type="entry name" value="Sialidase"/>
</dbReference>
<dbReference type="InterPro" id="IPR055239">
    <property type="entry name" value="TS_C"/>
</dbReference>
<dbReference type="EMBL" id="AHKC01013028">
    <property type="protein sequence ID" value="EKF29519.1"/>
    <property type="molecule type" value="Genomic_DNA"/>
</dbReference>
<keyword evidence="2" id="KW-0472">Membrane</keyword>
<dbReference type="PRINTS" id="PR01803">
    <property type="entry name" value="TCSIALIDASE"/>
</dbReference>
<sequence length="712" mass="77508">MFCAQFSVETASRDAFTPKDIIRPTTLVVDNGIYVLFGKYGTTAEPPNAVLNDSGLFLAKGIVVEEGEEKKIRWNETHAVDSPLYWTTLSLKETVAGGGSGAVLQDGTIAFPIQATDKDGRSLLMTIHLDPSKNEWIFSRKVVGNDCRDPPIVEWEDEYLLLMGSCGGGYNDVYKSVASGINMGGPFHPITRVWGNSRDRKGYGVRNGFITTTIEGKKVILFTTPVYLEDAKEQEEEGGVNGRLHLWVTDGARVYDVGRISDEAHNATASFLLRKSVEELILLYESATKSGGSHGLIALRLTEQLQRVREVVRRWNELDGAIKKRAPPSTDDLPNPTRERRVYNPPFEPTDGLVGRLSGNSSDATWADEYLCVNATVHGTVTGREKGVTFQRSWAEWPVGKLGQNVPYYFANNKFTLVATVSIDEVPKDDTPVPLLGMKMNDDGNTVLFGLSYTHDKKWSPVFDSNKAADSPNKEWKPNTTYQVALVLDFDAAYVFVDGEEIIARQINDKLFNSHRISHFYIGGDGKDQSVVGGYVTVADVLLYNCLISSVHLKKLKETTDATPQPAAAFAATEPKPLSVMNELPPIASEATSVTVNGREHVDGDNTDGVDEHNATGPNAPTPEDDVAGSGPVAEGGADGLNERNASGHENPITKSNHSTSESDVSPDDRLALLKDAKLILHDLRGDSTARVCVSGLLMLLLLGLCGVVAVL</sequence>
<dbReference type="SUPFAM" id="SSF50939">
    <property type="entry name" value="Sialidases"/>
    <property type="match status" value="1"/>
</dbReference>
<dbReference type="InterPro" id="IPR021287">
    <property type="entry name" value="Trans-sialidase_CS"/>
</dbReference>
<feature type="region of interest" description="Disordered" evidence="1">
    <location>
        <begin position="591"/>
        <end position="666"/>
    </location>
</feature>
<feature type="domain" description="Sialidase" evidence="3">
    <location>
        <begin position="20"/>
        <end position="285"/>
    </location>
</feature>
<keyword evidence="6" id="KW-1185">Reference proteome</keyword>
<dbReference type="Proteomes" id="UP000007350">
    <property type="component" value="Unassembled WGS sequence"/>
</dbReference>
<organism evidence="5 6">
    <name type="scientific">Trypanosoma cruzi marinkellei</name>
    <dbReference type="NCBI Taxonomy" id="85056"/>
    <lineage>
        <taxon>Eukaryota</taxon>
        <taxon>Discoba</taxon>
        <taxon>Euglenozoa</taxon>
        <taxon>Kinetoplastea</taxon>
        <taxon>Metakinetoplastina</taxon>
        <taxon>Trypanosomatida</taxon>
        <taxon>Trypanosomatidae</taxon>
        <taxon>Trypanosoma</taxon>
        <taxon>Schizotrypanum</taxon>
    </lineage>
</organism>
<feature type="transmembrane region" description="Helical" evidence="2">
    <location>
        <begin position="694"/>
        <end position="711"/>
    </location>
</feature>
<keyword evidence="2" id="KW-0812">Transmembrane</keyword>
<feature type="domain" description="Trans-sialidase C-terminal" evidence="4">
    <location>
        <begin position="349"/>
        <end position="549"/>
    </location>
</feature>
<evidence type="ECO:0000313" key="5">
    <source>
        <dbReference type="EMBL" id="EKF29519.1"/>
    </source>
</evidence>